<keyword evidence="5" id="KW-1003">Cell membrane</keyword>
<evidence type="ECO:0000256" key="7">
    <source>
        <dbReference type="ARBA" id="ARBA00022795"/>
    </source>
</evidence>
<evidence type="ECO:0000256" key="14">
    <source>
        <dbReference type="SAM" id="MobiDB-lite"/>
    </source>
</evidence>
<keyword evidence="17" id="KW-0966">Cell projection</keyword>
<feature type="region of interest" description="Disordered" evidence="14">
    <location>
        <begin position="1"/>
        <end position="25"/>
    </location>
</feature>
<dbReference type="PANTHER" id="PTHR43134">
    <property type="entry name" value="SIGNAL RECOGNITION PARTICLE RECEPTOR SUBUNIT ALPHA"/>
    <property type="match status" value="1"/>
</dbReference>
<keyword evidence="7" id="KW-1005">Bacterial flagellum biogenesis</keyword>
<dbReference type="OrthoDB" id="9778554at2"/>
<evidence type="ECO:0000256" key="1">
    <source>
        <dbReference type="ARBA" id="ARBA00004413"/>
    </source>
</evidence>
<feature type="compositionally biased region" description="Basic and acidic residues" evidence="14">
    <location>
        <begin position="73"/>
        <end position="95"/>
    </location>
</feature>
<dbReference type="FunFam" id="3.40.50.300:FF:000695">
    <property type="entry name" value="Flagellar biosynthesis regulator FlhF"/>
    <property type="match status" value="1"/>
</dbReference>
<dbReference type="NCBIfam" id="TIGR03499">
    <property type="entry name" value="FlhF"/>
    <property type="match status" value="1"/>
</dbReference>
<organism evidence="17 18">
    <name type="scientific">Thioalkalivibrio halophilus</name>
    <dbReference type="NCBI Taxonomy" id="252474"/>
    <lineage>
        <taxon>Bacteria</taxon>
        <taxon>Pseudomonadati</taxon>
        <taxon>Pseudomonadota</taxon>
        <taxon>Gammaproteobacteria</taxon>
        <taxon>Chromatiales</taxon>
        <taxon>Ectothiorhodospiraceae</taxon>
        <taxon>Thioalkalivibrio</taxon>
    </lineage>
</organism>
<evidence type="ECO:0000313" key="18">
    <source>
        <dbReference type="Proteomes" id="UP000189177"/>
    </source>
</evidence>
<keyword evidence="8" id="KW-0653">Protein transport</keyword>
<dbReference type="InterPro" id="IPR000897">
    <property type="entry name" value="SRP54_GTPase_dom"/>
</dbReference>
<dbReference type="EMBL" id="MUZR01000003">
    <property type="protein sequence ID" value="OOC11355.1"/>
    <property type="molecule type" value="Genomic_DNA"/>
</dbReference>
<keyword evidence="10" id="KW-0472">Membrane</keyword>
<keyword evidence="11" id="KW-1006">Bacterial flagellum protein export</keyword>
<evidence type="ECO:0000256" key="4">
    <source>
        <dbReference type="ARBA" id="ARBA00022448"/>
    </source>
</evidence>
<comment type="similarity">
    <text evidence="2">Belongs to the GTP-binding SRP family.</text>
</comment>
<dbReference type="GO" id="GO:0005047">
    <property type="term" value="F:signal recognition particle binding"/>
    <property type="evidence" value="ECO:0007669"/>
    <property type="project" value="TreeGrafter"/>
</dbReference>
<dbReference type="GO" id="GO:0006614">
    <property type="term" value="P:SRP-dependent cotranslational protein targeting to membrane"/>
    <property type="evidence" value="ECO:0007669"/>
    <property type="project" value="UniProtKB-UniRule"/>
</dbReference>
<comment type="subcellular location">
    <subcellularLocation>
        <location evidence="1">Cell membrane</location>
        <topology evidence="1">Peripheral membrane protein</topology>
        <orientation evidence="1">Cytoplasmic side</orientation>
    </subcellularLocation>
</comment>
<proteinExistence type="inferred from homology"/>
<sequence>MNVRRYRARDMRDAMRQVREEQGEDAVILSSRRVDGWLEVVAALDGGEAPAGTAAGDGRGAPRQDDAGSGARSARESARQGVRDEPAPRGEHPRAPEPAAASAGGGAGAGSRQRPAPQWPTDPEVSAMRQELRDLRSLLTRQYEENEQARWAARHPLAAECKARLMDLGFREPLARSLSGSILDDHTSEEAWERLRARLSGAIVTARASILDEGGVLALEGPTGVGKTTTIARIALRQIRRMGPDSVTLVTMDAQRIGATRQLQAFGQMAGTAVRVVETEAELREMARRSAGSGHLILVDTAGQSPRTAPREPLLTDMPADVRAETWLVIAATTQGMALRRVLEAFAPTEPSALVLTKLDEAEQLGEVLSVLLDQPLGVAFMSDGQRIAEDFHRVDTGHLTRLALQEEPEHGEADAWVDEAMQAWRRREASEREARRPRSEDEPAAGEEPAPLEMIQPVLKGHHVTQH</sequence>
<dbReference type="GO" id="GO:0015031">
    <property type="term" value="P:protein transport"/>
    <property type="evidence" value="ECO:0007669"/>
    <property type="project" value="UniProtKB-KW"/>
</dbReference>
<feature type="compositionally biased region" description="Basic and acidic residues" evidence="14">
    <location>
        <begin position="427"/>
        <end position="442"/>
    </location>
</feature>
<feature type="domain" description="SRP54-type proteins GTP-binding" evidence="16">
    <location>
        <begin position="214"/>
        <end position="406"/>
    </location>
</feature>
<dbReference type="Gene3D" id="1.20.120.1380">
    <property type="entry name" value="Flagellar FlhF biosynthesis protein, N domain"/>
    <property type="match status" value="1"/>
</dbReference>
<reference evidence="17 18" key="1">
    <citation type="submission" date="2017-02" db="EMBL/GenBank/DDBJ databases">
        <title>Genomic diversity within the haloalkaliphilic genus Thioalkalivibrio.</title>
        <authorList>
            <person name="Ahn A.-C."/>
            <person name="Meier-Kolthoff J."/>
            <person name="Overmars L."/>
            <person name="Richter M."/>
            <person name="Woyke T."/>
            <person name="Sorokin D.Y."/>
            <person name="Muyzer G."/>
        </authorList>
    </citation>
    <scope>NUCLEOTIDE SEQUENCE [LARGE SCALE GENOMIC DNA]</scope>
    <source>
        <strain evidence="17 18">HL17</strain>
    </source>
</reference>
<feature type="region of interest" description="Disordered" evidence="14">
    <location>
        <begin position="46"/>
        <end position="126"/>
    </location>
</feature>
<keyword evidence="17" id="KW-0282">Flagellum</keyword>
<keyword evidence="4" id="KW-0813">Transport</keyword>
<evidence type="ECO:0000256" key="5">
    <source>
        <dbReference type="ARBA" id="ARBA00022475"/>
    </source>
</evidence>
<evidence type="ECO:0000259" key="16">
    <source>
        <dbReference type="SMART" id="SM00962"/>
    </source>
</evidence>
<keyword evidence="9" id="KW-0342">GTP-binding</keyword>
<dbReference type="InterPro" id="IPR047040">
    <property type="entry name" value="FlhF__GTPase_dom"/>
</dbReference>
<evidence type="ECO:0000313" key="17">
    <source>
        <dbReference type="EMBL" id="OOC11355.1"/>
    </source>
</evidence>
<dbReference type="STRING" id="252474.B1A74_00875"/>
<dbReference type="PANTHER" id="PTHR43134:SF3">
    <property type="entry name" value="FLAGELLAR BIOSYNTHESIS PROTEIN FLHF"/>
    <property type="match status" value="1"/>
</dbReference>
<feature type="domain" description="AAA+ ATPase" evidence="15">
    <location>
        <begin position="213"/>
        <end position="349"/>
    </location>
</feature>
<dbReference type="InterPro" id="IPR027417">
    <property type="entry name" value="P-loop_NTPase"/>
</dbReference>
<gene>
    <name evidence="17" type="ORF">B1A74_00875</name>
</gene>
<dbReference type="InterPro" id="IPR020006">
    <property type="entry name" value="FlhF"/>
</dbReference>
<keyword evidence="17" id="KW-0969">Cilium</keyword>
<evidence type="ECO:0000256" key="6">
    <source>
        <dbReference type="ARBA" id="ARBA00022741"/>
    </source>
</evidence>
<evidence type="ECO:0000256" key="12">
    <source>
        <dbReference type="ARBA" id="ARBA00025337"/>
    </source>
</evidence>
<evidence type="ECO:0000256" key="11">
    <source>
        <dbReference type="ARBA" id="ARBA00023225"/>
    </source>
</evidence>
<evidence type="ECO:0000256" key="9">
    <source>
        <dbReference type="ARBA" id="ARBA00023134"/>
    </source>
</evidence>
<accession>A0A1V3A1Z0</accession>
<dbReference type="GO" id="GO:0005525">
    <property type="term" value="F:GTP binding"/>
    <property type="evidence" value="ECO:0007669"/>
    <property type="project" value="UniProtKB-UniRule"/>
</dbReference>
<evidence type="ECO:0000256" key="3">
    <source>
        <dbReference type="ARBA" id="ARBA00014919"/>
    </source>
</evidence>
<evidence type="ECO:0000256" key="13">
    <source>
        <dbReference type="NCBIfam" id="TIGR03499"/>
    </source>
</evidence>
<evidence type="ECO:0000256" key="10">
    <source>
        <dbReference type="ARBA" id="ARBA00023136"/>
    </source>
</evidence>
<dbReference type="GO" id="GO:0005886">
    <property type="term" value="C:plasma membrane"/>
    <property type="evidence" value="ECO:0007669"/>
    <property type="project" value="UniProtKB-SubCell"/>
</dbReference>
<name>A0A1V3A1Z0_9GAMM</name>
<dbReference type="CDD" id="cd17873">
    <property type="entry name" value="FlhF"/>
    <property type="match status" value="1"/>
</dbReference>
<dbReference type="SUPFAM" id="SSF52540">
    <property type="entry name" value="P-loop containing nucleoside triphosphate hydrolases"/>
    <property type="match status" value="1"/>
</dbReference>
<protein>
    <recommendedName>
        <fullName evidence="3 13">Flagellar biosynthesis protein FlhF</fullName>
    </recommendedName>
</protein>
<keyword evidence="6" id="KW-0547">Nucleotide-binding</keyword>
<keyword evidence="18" id="KW-1185">Reference proteome</keyword>
<comment type="function">
    <text evidence="12">Necessary for flagellar biosynthesis. May be involved in translocation of the flagellum.</text>
</comment>
<dbReference type="Gene3D" id="3.40.50.300">
    <property type="entry name" value="P-loop containing nucleotide triphosphate hydrolases"/>
    <property type="match status" value="1"/>
</dbReference>
<evidence type="ECO:0000256" key="2">
    <source>
        <dbReference type="ARBA" id="ARBA00008531"/>
    </source>
</evidence>
<dbReference type="InterPro" id="IPR003593">
    <property type="entry name" value="AAA+_ATPase"/>
</dbReference>
<dbReference type="SMART" id="SM00962">
    <property type="entry name" value="SRP54"/>
    <property type="match status" value="1"/>
</dbReference>
<dbReference type="GO" id="GO:0003924">
    <property type="term" value="F:GTPase activity"/>
    <property type="evidence" value="ECO:0007669"/>
    <property type="project" value="UniProtKB-UniRule"/>
</dbReference>
<dbReference type="RefSeq" id="WP_077243504.1">
    <property type="nucleotide sequence ID" value="NZ_MUZR01000003.1"/>
</dbReference>
<feature type="region of interest" description="Disordered" evidence="14">
    <location>
        <begin position="427"/>
        <end position="468"/>
    </location>
</feature>
<comment type="caution">
    <text evidence="17">The sequence shown here is derived from an EMBL/GenBank/DDBJ whole genome shotgun (WGS) entry which is preliminary data.</text>
</comment>
<dbReference type="SMART" id="SM00382">
    <property type="entry name" value="AAA"/>
    <property type="match status" value="1"/>
</dbReference>
<evidence type="ECO:0000259" key="15">
    <source>
        <dbReference type="SMART" id="SM00382"/>
    </source>
</evidence>
<dbReference type="Pfam" id="PF00448">
    <property type="entry name" value="SRP54"/>
    <property type="match status" value="1"/>
</dbReference>
<dbReference type="AlphaFoldDB" id="A0A1V3A1Z0"/>
<dbReference type="GO" id="GO:0044781">
    <property type="term" value="P:bacterial-type flagellum organization"/>
    <property type="evidence" value="ECO:0007669"/>
    <property type="project" value="UniProtKB-UniRule"/>
</dbReference>
<feature type="compositionally biased region" description="Basic and acidic residues" evidence="14">
    <location>
        <begin position="8"/>
        <end position="21"/>
    </location>
</feature>
<dbReference type="Proteomes" id="UP000189177">
    <property type="component" value="Unassembled WGS sequence"/>
</dbReference>
<evidence type="ECO:0000256" key="8">
    <source>
        <dbReference type="ARBA" id="ARBA00022927"/>
    </source>
</evidence>